<dbReference type="Pfam" id="PF01145">
    <property type="entry name" value="Band_7"/>
    <property type="match status" value="1"/>
</dbReference>
<dbReference type="InterPro" id="IPR036013">
    <property type="entry name" value="Band_7/SPFH_dom_sf"/>
</dbReference>
<comment type="subcellular location">
    <subcellularLocation>
        <location evidence="1">Membrane</location>
        <topology evidence="1">Single-pass membrane protein</topology>
    </subcellularLocation>
</comment>
<dbReference type="PANTHER" id="PTHR42911">
    <property type="entry name" value="MODULATOR OF FTSH PROTEASE HFLC"/>
    <property type="match status" value="1"/>
</dbReference>
<dbReference type="PIRSF" id="PIRSF005651">
    <property type="entry name" value="HflC"/>
    <property type="match status" value="1"/>
</dbReference>
<protein>
    <recommendedName>
        <fullName evidence="6">Protein HflC</fullName>
    </recommendedName>
</protein>
<dbReference type="SUPFAM" id="SSF117892">
    <property type="entry name" value="Band 7/SPFH domain"/>
    <property type="match status" value="2"/>
</dbReference>
<evidence type="ECO:0000256" key="5">
    <source>
        <dbReference type="ARBA" id="ARBA00023136"/>
    </source>
</evidence>
<evidence type="ECO:0000256" key="1">
    <source>
        <dbReference type="ARBA" id="ARBA00004167"/>
    </source>
</evidence>
<comment type="function">
    <text evidence="6">HflC and HflK could regulate a protease.</text>
</comment>
<dbReference type="GeneID" id="99741074"/>
<dbReference type="InterPro" id="IPR001107">
    <property type="entry name" value="Band_7"/>
</dbReference>
<dbReference type="GO" id="GO:0006508">
    <property type="term" value="P:proteolysis"/>
    <property type="evidence" value="ECO:0007669"/>
    <property type="project" value="UniProtKB-KW"/>
</dbReference>
<evidence type="ECO:0000256" key="6">
    <source>
        <dbReference type="PIRNR" id="PIRNR005651"/>
    </source>
</evidence>
<sequence length="334" mass="37953">MRKLMIPVVVIFIALLLMSMFVVKEGERGIVVRFGRILKDNNTEVARIYEPGLHFKVPVFDRVHDLDARIQTMDDQADRFLTAEKKDVIIDTYVKWRIKDFGKYYLATGGGNTSTAETLLKRKVVDSLRAEIGAKEIKQIVSGKDSGASAAKDKSDVAQTKAAQAALDVIEGVVPVKEVEGQRDQIMEDVLNETRDSAKDLGIEVVDFRIKKINLPDEISESIYRRMRAERESVARSYRSQGRQRAEELRARSELEVATILSEAKRKAQVIRGDADAKAAEIYSKAYSQNPEFYSFWRSLKAYEKSFNSKNDVLVVDPNNEFFKYMNHSELKAN</sequence>
<evidence type="ECO:0000256" key="2">
    <source>
        <dbReference type="ARBA" id="ARBA00007862"/>
    </source>
</evidence>
<dbReference type="AlphaFoldDB" id="A0A0N0VA92"/>
<dbReference type="Gene3D" id="3.30.479.30">
    <property type="entry name" value="Band 7 domain"/>
    <property type="match status" value="2"/>
</dbReference>
<evidence type="ECO:0000313" key="8">
    <source>
        <dbReference type="Proteomes" id="UP000240530"/>
    </source>
</evidence>
<dbReference type="PANTHER" id="PTHR42911:SF1">
    <property type="entry name" value="MODULATOR OF FTSH PROTEASE HFLC"/>
    <property type="match status" value="1"/>
</dbReference>
<dbReference type="InterPro" id="IPR010200">
    <property type="entry name" value="HflC"/>
</dbReference>
<dbReference type="Proteomes" id="UP000240530">
    <property type="component" value="Unassembled WGS sequence"/>
</dbReference>
<accession>A0A0N0VA92</accession>
<keyword evidence="5" id="KW-0472">Membrane</keyword>
<proteinExistence type="inferred from homology"/>
<comment type="similarity">
    <text evidence="2 6">Belongs to the band 7/mec-2 family. HflC subfamily.</text>
</comment>
<keyword evidence="3" id="KW-0812">Transmembrane</keyword>
<keyword evidence="7" id="KW-0645">Protease</keyword>
<organism evidence="7 8">
    <name type="scientific">Photobacterium leiognathi subsp. mandapamensis</name>
    <name type="common">Photobacterium mandapamensis</name>
    <dbReference type="NCBI Taxonomy" id="48408"/>
    <lineage>
        <taxon>Bacteria</taxon>
        <taxon>Pseudomonadati</taxon>
        <taxon>Pseudomonadota</taxon>
        <taxon>Gammaproteobacteria</taxon>
        <taxon>Vibrionales</taxon>
        <taxon>Vibrionaceae</taxon>
        <taxon>Photobacterium</taxon>
    </lineage>
</organism>
<dbReference type="NCBIfam" id="TIGR01932">
    <property type="entry name" value="hflC"/>
    <property type="match status" value="1"/>
</dbReference>
<dbReference type="SMART" id="SM00244">
    <property type="entry name" value="PHB"/>
    <property type="match status" value="1"/>
</dbReference>
<keyword evidence="4" id="KW-1133">Transmembrane helix</keyword>
<dbReference type="GO" id="GO:0016020">
    <property type="term" value="C:membrane"/>
    <property type="evidence" value="ECO:0007669"/>
    <property type="project" value="UniProtKB-SubCell"/>
</dbReference>
<evidence type="ECO:0000256" key="4">
    <source>
        <dbReference type="ARBA" id="ARBA00022989"/>
    </source>
</evidence>
<name>A0A0N0VA92_PHOLD</name>
<gene>
    <name evidence="7" type="primary">hflC</name>
    <name evidence="7" type="ORF">C0W93_19145</name>
</gene>
<dbReference type="EMBL" id="PYNS01000031">
    <property type="protein sequence ID" value="PSV07628.1"/>
    <property type="molecule type" value="Genomic_DNA"/>
</dbReference>
<keyword evidence="7" id="KW-0378">Hydrolase</keyword>
<evidence type="ECO:0000256" key="3">
    <source>
        <dbReference type="ARBA" id="ARBA00022692"/>
    </source>
</evidence>
<evidence type="ECO:0000313" key="7">
    <source>
        <dbReference type="EMBL" id="PSV07628.1"/>
    </source>
</evidence>
<reference evidence="7 8" key="1">
    <citation type="submission" date="2018-03" db="EMBL/GenBank/DDBJ databases">
        <title>Whole genome sequencing of Histamine producing bacteria.</title>
        <authorList>
            <person name="Butler K."/>
        </authorList>
    </citation>
    <scope>NUCLEOTIDE SEQUENCE [LARGE SCALE GENOMIC DNA]</scope>
    <source>
        <strain evidence="7 8">Res.4.1</strain>
    </source>
</reference>
<dbReference type="RefSeq" id="WP_023932160.1">
    <property type="nucleotide sequence ID" value="NZ_CP131572.1"/>
</dbReference>
<comment type="caution">
    <text evidence="7">The sequence shown here is derived from an EMBL/GenBank/DDBJ whole genome shotgun (WGS) entry which is preliminary data.</text>
</comment>
<dbReference type="GO" id="GO:0008233">
    <property type="term" value="F:peptidase activity"/>
    <property type="evidence" value="ECO:0007669"/>
    <property type="project" value="UniProtKB-KW"/>
</dbReference>
<dbReference type="CDD" id="cd03405">
    <property type="entry name" value="SPFH_HflC"/>
    <property type="match status" value="1"/>
</dbReference>